<dbReference type="EMBL" id="JANFVX010000002">
    <property type="protein sequence ID" value="MCW0342540.1"/>
    <property type="molecule type" value="Genomic_DNA"/>
</dbReference>
<sequence length="220" mass="26426">MPELSVIIEWMNQYPKTGWILLLIYIVLGVVRHRVINAESGSVFRGLLNFRKRRLERMLEQPYLNKNAISLVRRELRQRSLYQLTGLYNYRLQDLAIIFCDRYGLRAGYLKPWRNWLNEQEGQIVFKRKWHCFRWRIFLLVLIVNVILLVAFIRYIFSHASAEMIAPLIMFYVLLWLFPWLMVASVPTPAWTREMEAYLKKFNAEQTMADSTNHCHIELQ</sequence>
<protein>
    <submittedName>
        <fullName evidence="2">Uncharacterized protein</fullName>
    </submittedName>
</protein>
<keyword evidence="1" id="KW-0812">Transmembrane</keyword>
<dbReference type="Proteomes" id="UP001208888">
    <property type="component" value="Unassembled WGS sequence"/>
</dbReference>
<organism evidence="2 3">
    <name type="scientific">Pantoea ananas</name>
    <name type="common">Erwinia uredovora</name>
    <dbReference type="NCBI Taxonomy" id="553"/>
    <lineage>
        <taxon>Bacteria</taxon>
        <taxon>Pseudomonadati</taxon>
        <taxon>Pseudomonadota</taxon>
        <taxon>Gammaproteobacteria</taxon>
        <taxon>Enterobacterales</taxon>
        <taxon>Erwiniaceae</taxon>
        <taxon>Pantoea</taxon>
    </lineage>
</organism>
<dbReference type="AlphaFoldDB" id="A0AAJ1FSI9"/>
<accession>A0AAJ1FSI9</accession>
<proteinExistence type="predicted"/>
<comment type="caution">
    <text evidence="2">The sequence shown here is derived from an EMBL/GenBank/DDBJ whole genome shotgun (WGS) entry which is preliminary data.</text>
</comment>
<evidence type="ECO:0000256" key="1">
    <source>
        <dbReference type="SAM" id="Phobius"/>
    </source>
</evidence>
<reference evidence="2" key="1">
    <citation type="submission" date="2022-06" db="EMBL/GenBank/DDBJ databases">
        <title>Dynamics of rice microbiomes reveals core vertical transmitted seed endophytes.</title>
        <authorList>
            <person name="Liao K."/>
            <person name="Zhang X."/>
        </authorList>
    </citation>
    <scope>NUCLEOTIDE SEQUENCE</scope>
    <source>
        <strain evidence="2">JT1-17</strain>
    </source>
</reference>
<feature type="transmembrane region" description="Helical" evidence="1">
    <location>
        <begin position="169"/>
        <end position="191"/>
    </location>
</feature>
<name>A0AAJ1FSI9_PANAN</name>
<evidence type="ECO:0000313" key="2">
    <source>
        <dbReference type="EMBL" id="MCW0342540.1"/>
    </source>
</evidence>
<dbReference type="RefSeq" id="WP_050598443.1">
    <property type="nucleotide sequence ID" value="NZ_JANFVX010000002.1"/>
</dbReference>
<feature type="transmembrane region" description="Helical" evidence="1">
    <location>
        <begin position="18"/>
        <end position="35"/>
    </location>
</feature>
<keyword evidence="1" id="KW-0472">Membrane</keyword>
<gene>
    <name evidence="2" type="ORF">NB703_000633</name>
</gene>
<feature type="transmembrane region" description="Helical" evidence="1">
    <location>
        <begin position="137"/>
        <end position="157"/>
    </location>
</feature>
<evidence type="ECO:0000313" key="3">
    <source>
        <dbReference type="Proteomes" id="UP001208888"/>
    </source>
</evidence>
<keyword evidence="1" id="KW-1133">Transmembrane helix</keyword>